<name>A0ABP3C6S6_9MICO</name>
<feature type="region of interest" description="Disordered" evidence="1">
    <location>
        <begin position="64"/>
        <end position="114"/>
    </location>
</feature>
<proteinExistence type="predicted"/>
<feature type="transmembrane region" description="Helical" evidence="2">
    <location>
        <begin position="12"/>
        <end position="37"/>
    </location>
</feature>
<evidence type="ECO:0000256" key="2">
    <source>
        <dbReference type="SAM" id="Phobius"/>
    </source>
</evidence>
<dbReference type="RefSeq" id="WP_339392352.1">
    <property type="nucleotide sequence ID" value="NZ_BAAAAF010000004.1"/>
</dbReference>
<organism evidence="3 4">
    <name type="scientific">Brevibacterium metallidurans</name>
    <dbReference type="NCBI Taxonomy" id="1482676"/>
    <lineage>
        <taxon>Bacteria</taxon>
        <taxon>Bacillati</taxon>
        <taxon>Actinomycetota</taxon>
        <taxon>Actinomycetes</taxon>
        <taxon>Micrococcales</taxon>
        <taxon>Brevibacteriaceae</taxon>
        <taxon>Brevibacterium</taxon>
    </lineage>
</organism>
<sequence>MDMDMSMGAVGFLITLVYVAVTVLVLAILIVGLAVLIKVNRLLGDRLKAQKAADRTRSFAHLVPTDSAHTGTSAHQPATPAASQATAHIPSAPTTSPAHQSTPQAPDAADEIRD</sequence>
<keyword evidence="2" id="KW-0812">Transmembrane</keyword>
<comment type="caution">
    <text evidence="3">The sequence shown here is derived from an EMBL/GenBank/DDBJ whole genome shotgun (WGS) entry which is preliminary data.</text>
</comment>
<protein>
    <submittedName>
        <fullName evidence="3">Uncharacterized protein</fullName>
    </submittedName>
</protein>
<keyword evidence="2" id="KW-0472">Membrane</keyword>
<feature type="compositionally biased region" description="Low complexity" evidence="1">
    <location>
        <begin position="73"/>
        <end position="88"/>
    </location>
</feature>
<evidence type="ECO:0000313" key="3">
    <source>
        <dbReference type="EMBL" id="GAA0035463.1"/>
    </source>
</evidence>
<keyword evidence="2" id="KW-1133">Transmembrane helix</keyword>
<feature type="compositionally biased region" description="Polar residues" evidence="1">
    <location>
        <begin position="92"/>
        <end position="104"/>
    </location>
</feature>
<dbReference type="Proteomes" id="UP001498238">
    <property type="component" value="Unassembled WGS sequence"/>
</dbReference>
<reference evidence="3 4" key="1">
    <citation type="submission" date="2024-01" db="EMBL/GenBank/DDBJ databases">
        <title>Characterization of antibiotic resistant novel bacterial strains and their environmental applications.</title>
        <authorList>
            <person name="Manzoor S."/>
            <person name="Abbas S."/>
            <person name="Arshad M."/>
            <person name="Ahmed I."/>
        </authorList>
    </citation>
    <scope>NUCLEOTIDE SEQUENCE [LARGE SCALE GENOMIC DNA]</scope>
    <source>
        <strain evidence="3 4">NCCP-602</strain>
    </source>
</reference>
<evidence type="ECO:0000256" key="1">
    <source>
        <dbReference type="SAM" id="MobiDB-lite"/>
    </source>
</evidence>
<gene>
    <name evidence="3" type="ORF">NCCP602_14240</name>
</gene>
<keyword evidence="4" id="KW-1185">Reference proteome</keyword>
<evidence type="ECO:0000313" key="4">
    <source>
        <dbReference type="Proteomes" id="UP001498238"/>
    </source>
</evidence>
<dbReference type="EMBL" id="BAAAAF010000004">
    <property type="protein sequence ID" value="GAA0035463.1"/>
    <property type="molecule type" value="Genomic_DNA"/>
</dbReference>
<accession>A0ABP3C6S6</accession>